<accession>A0ABQ1CAT5</accession>
<dbReference type="Proteomes" id="UP000465240">
    <property type="component" value="Unassembled WGS sequence"/>
</dbReference>
<gene>
    <name evidence="2" type="ORF">MPRG_46520</name>
</gene>
<organism evidence="2 3">
    <name type="scientific">Mycobacterium paragordonae</name>
    <dbReference type="NCBI Taxonomy" id="1389713"/>
    <lineage>
        <taxon>Bacteria</taxon>
        <taxon>Bacillati</taxon>
        <taxon>Actinomycetota</taxon>
        <taxon>Actinomycetes</taxon>
        <taxon>Mycobacteriales</taxon>
        <taxon>Mycobacteriaceae</taxon>
        <taxon>Mycobacterium</taxon>
    </lineage>
</organism>
<sequence>MRPRSDLGGPGGSPASIRGSESLTYTDGAKRAVGEGGLIARVGFDEPPETVAVSRDPVTCAIDRRFRHTGAAKRQESAAFAQLIAPDIGAWPGCYRSVT</sequence>
<feature type="region of interest" description="Disordered" evidence="1">
    <location>
        <begin position="1"/>
        <end position="23"/>
    </location>
</feature>
<reference evidence="2 3" key="1">
    <citation type="journal article" date="2019" name="Emerg. Microbes Infect.">
        <title>Comprehensive subspecies identification of 175 nontuberculous mycobacteria species based on 7547 genomic profiles.</title>
        <authorList>
            <person name="Matsumoto Y."/>
            <person name="Kinjo T."/>
            <person name="Motooka D."/>
            <person name="Nabeya D."/>
            <person name="Jung N."/>
            <person name="Uechi K."/>
            <person name="Horii T."/>
            <person name="Iida T."/>
            <person name="Fujita J."/>
            <person name="Nakamura S."/>
        </authorList>
    </citation>
    <scope>NUCLEOTIDE SEQUENCE [LARGE SCALE GENOMIC DNA]</scope>
    <source>
        <strain evidence="2 3">JCM 18565</strain>
    </source>
</reference>
<evidence type="ECO:0000256" key="1">
    <source>
        <dbReference type="SAM" id="MobiDB-lite"/>
    </source>
</evidence>
<evidence type="ECO:0000313" key="2">
    <source>
        <dbReference type="EMBL" id="GFG81376.1"/>
    </source>
</evidence>
<evidence type="ECO:0000313" key="3">
    <source>
        <dbReference type="Proteomes" id="UP000465240"/>
    </source>
</evidence>
<protein>
    <submittedName>
        <fullName evidence="2">Uncharacterized protein</fullName>
    </submittedName>
</protein>
<proteinExistence type="predicted"/>
<comment type="caution">
    <text evidence="2">The sequence shown here is derived from an EMBL/GenBank/DDBJ whole genome shotgun (WGS) entry which is preliminary data.</text>
</comment>
<dbReference type="EMBL" id="BLKX01000001">
    <property type="protein sequence ID" value="GFG81376.1"/>
    <property type="molecule type" value="Genomic_DNA"/>
</dbReference>
<name>A0ABQ1CAT5_9MYCO</name>
<keyword evidence="3" id="KW-1185">Reference proteome</keyword>